<dbReference type="PRINTS" id="PR00081">
    <property type="entry name" value="GDHRDH"/>
</dbReference>
<dbReference type="KEGG" id="ome:OLMES_1627"/>
<dbReference type="Proteomes" id="UP000196027">
    <property type="component" value="Chromosome"/>
</dbReference>
<dbReference type="AlphaFoldDB" id="A0A1Y0I5F3"/>
<organism evidence="3 4">
    <name type="scientific">Oleiphilus messinensis</name>
    <dbReference type="NCBI Taxonomy" id="141451"/>
    <lineage>
        <taxon>Bacteria</taxon>
        <taxon>Pseudomonadati</taxon>
        <taxon>Pseudomonadota</taxon>
        <taxon>Gammaproteobacteria</taxon>
        <taxon>Oceanospirillales</taxon>
        <taxon>Oleiphilaceae</taxon>
        <taxon>Oleiphilus</taxon>
    </lineage>
</organism>
<comment type="similarity">
    <text evidence="1">Belongs to the short-chain dehydrogenases/reductases (SDR) family.</text>
</comment>
<dbReference type="RefSeq" id="WP_087460775.1">
    <property type="nucleotide sequence ID" value="NZ_CP021425.1"/>
</dbReference>
<proteinExistence type="inferred from homology"/>
<dbReference type="Gene3D" id="3.40.50.720">
    <property type="entry name" value="NAD(P)-binding Rossmann-like Domain"/>
    <property type="match status" value="1"/>
</dbReference>
<dbReference type="SUPFAM" id="SSF51735">
    <property type="entry name" value="NAD(P)-binding Rossmann-fold domains"/>
    <property type="match status" value="1"/>
</dbReference>
<dbReference type="OrthoDB" id="9793499at2"/>
<name>A0A1Y0I5F3_9GAMM</name>
<dbReference type="GO" id="GO:0016491">
    <property type="term" value="F:oxidoreductase activity"/>
    <property type="evidence" value="ECO:0007669"/>
    <property type="project" value="UniProtKB-KW"/>
</dbReference>
<dbReference type="PRINTS" id="PR00080">
    <property type="entry name" value="SDRFAMILY"/>
</dbReference>
<evidence type="ECO:0000256" key="1">
    <source>
        <dbReference type="ARBA" id="ARBA00006484"/>
    </source>
</evidence>
<evidence type="ECO:0000313" key="4">
    <source>
        <dbReference type="Proteomes" id="UP000196027"/>
    </source>
</evidence>
<dbReference type="FunFam" id="3.40.50.720:FF:000084">
    <property type="entry name" value="Short-chain dehydrogenase reductase"/>
    <property type="match status" value="1"/>
</dbReference>
<keyword evidence="2" id="KW-0560">Oxidoreductase</keyword>
<dbReference type="Pfam" id="PF13561">
    <property type="entry name" value="adh_short_C2"/>
    <property type="match status" value="1"/>
</dbReference>
<gene>
    <name evidence="3" type="ORF">OLMES_1627</name>
</gene>
<dbReference type="InterPro" id="IPR020904">
    <property type="entry name" value="Sc_DH/Rdtase_CS"/>
</dbReference>
<dbReference type="PROSITE" id="PS00061">
    <property type="entry name" value="ADH_SHORT"/>
    <property type="match status" value="1"/>
</dbReference>
<protein>
    <submittedName>
        <fullName evidence="3">Pteridine reductase</fullName>
    </submittedName>
</protein>
<dbReference type="EMBL" id="CP021425">
    <property type="protein sequence ID" value="ARU55702.1"/>
    <property type="molecule type" value="Genomic_DNA"/>
</dbReference>
<dbReference type="InterPro" id="IPR002347">
    <property type="entry name" value="SDR_fam"/>
</dbReference>
<dbReference type="PANTHER" id="PTHR43639">
    <property type="entry name" value="OXIDOREDUCTASE, SHORT-CHAIN DEHYDROGENASE/REDUCTASE FAMILY (AFU_ORTHOLOGUE AFUA_5G02870)"/>
    <property type="match status" value="1"/>
</dbReference>
<sequence length="260" mass="27936">MTLSPPNIPKPAVVLITGAAKRLGAATARHLHACGCDIIVHYHQSQAAAEALAAELNASRPDSAITVPANLADSSELTALSEQALNWKGKLDVLINNASAFYPTPLQEATEAQWNHLLNTNIKAPFFLCQHLRPALSKSQGCIVNLVDIYSQRPLNNHPIYSISKAGMAMLTQSLALELAPDIRVNGVSPGAILWPESESATPEAKAAAHDYQQQLLRKIPLERIGTEQDIAQTIQFLAFQAPYVSGQIINIDGGRSIGI</sequence>
<dbReference type="NCBIfam" id="NF006598">
    <property type="entry name" value="PRK09135.1"/>
    <property type="match status" value="1"/>
</dbReference>
<evidence type="ECO:0000256" key="2">
    <source>
        <dbReference type="ARBA" id="ARBA00023002"/>
    </source>
</evidence>
<evidence type="ECO:0000313" key="3">
    <source>
        <dbReference type="EMBL" id="ARU55702.1"/>
    </source>
</evidence>
<keyword evidence="4" id="KW-1185">Reference proteome</keyword>
<dbReference type="PANTHER" id="PTHR43639:SF1">
    <property type="entry name" value="SHORT-CHAIN DEHYDROGENASE_REDUCTASE FAMILY PROTEIN"/>
    <property type="match status" value="1"/>
</dbReference>
<accession>A0A1Y0I5F3</accession>
<reference evidence="3 4" key="1">
    <citation type="submission" date="2017-05" db="EMBL/GenBank/DDBJ databases">
        <title>Genomic insights into alkan degradation activity of Oleiphilus messinensis.</title>
        <authorList>
            <person name="Kozyavkin S.A."/>
            <person name="Slesarev A.I."/>
            <person name="Golyshin P.N."/>
            <person name="Korzhenkov A."/>
            <person name="Golyshina O.N."/>
            <person name="Toshchakov S.V."/>
        </authorList>
    </citation>
    <scope>NUCLEOTIDE SEQUENCE [LARGE SCALE GENOMIC DNA]</scope>
    <source>
        <strain evidence="3 4">ME102</strain>
    </source>
</reference>
<dbReference type="InterPro" id="IPR036291">
    <property type="entry name" value="NAD(P)-bd_dom_sf"/>
</dbReference>